<comment type="subcellular location">
    <subcellularLocation>
        <location evidence="1">Cell outer membrane</location>
    </subcellularLocation>
</comment>
<gene>
    <name evidence="8" type="ORF">H0921_08290</name>
</gene>
<keyword evidence="3" id="KW-0812">Transmembrane</keyword>
<sequence>MVQRCLALVCLAAAAGCHAGGWPGLPAPSEAAPLPEGPRQTITVEVPRPDIPPSPLPSLYRHLTAEECRRRTFQATPVADVLAVPADMPRLRRLKHGEGEIWNLIRAYAADELRNRHMAEALSDFYRLAAAEGQYDRLRQAEQLLQDQAHSLEKAVQQGVRSAQDLLTVQRQLLEVRSRLAQVESLRIALNAALAERLGLPGADPPLWPTVKLQVDPRDVAVEAAVDLALTYRPDLNLLRLLLQVDGRALAQAEGLLQAIHPLLSTGPAPSPLQTLLAELRKAPTLWEQRGRSLVEAVLQARQRQVTAEVRAAIAARQGQRTVAAARQSQVEFWRQQLAELEKRQAAGQAVTAELLAARLELLQAEAALLQAAADWHRADLQLRQALGLLVRE</sequence>
<dbReference type="PANTHER" id="PTHR30026">
    <property type="entry name" value="OUTER MEMBRANE PROTEIN TOLC"/>
    <property type="match status" value="1"/>
</dbReference>
<feature type="chain" id="PRO_5030997750" description="TolC family protein" evidence="7">
    <location>
        <begin position="20"/>
        <end position="393"/>
    </location>
</feature>
<evidence type="ECO:0000256" key="5">
    <source>
        <dbReference type="ARBA" id="ARBA00023237"/>
    </source>
</evidence>
<proteinExistence type="predicted"/>
<evidence type="ECO:0000256" key="7">
    <source>
        <dbReference type="SAM" id="SignalP"/>
    </source>
</evidence>
<feature type="signal peptide" evidence="7">
    <location>
        <begin position="1"/>
        <end position="19"/>
    </location>
</feature>
<comment type="caution">
    <text evidence="8">The sequence shown here is derived from an EMBL/GenBank/DDBJ whole genome shotgun (WGS) entry which is preliminary data.</text>
</comment>
<dbReference type="RefSeq" id="WP_194537580.1">
    <property type="nucleotide sequence ID" value="NZ_JACEFB010000004.1"/>
</dbReference>
<dbReference type="GO" id="GO:0009279">
    <property type="term" value="C:cell outer membrane"/>
    <property type="evidence" value="ECO:0007669"/>
    <property type="project" value="UniProtKB-SubCell"/>
</dbReference>
<organism evidence="8 9">
    <name type="scientific">Thermogemmata fonticola</name>
    <dbReference type="NCBI Taxonomy" id="2755323"/>
    <lineage>
        <taxon>Bacteria</taxon>
        <taxon>Pseudomonadati</taxon>
        <taxon>Planctomycetota</taxon>
        <taxon>Planctomycetia</taxon>
        <taxon>Gemmatales</taxon>
        <taxon>Gemmataceae</taxon>
        <taxon>Thermogemmata</taxon>
    </lineage>
</organism>
<keyword evidence="5" id="KW-0998">Cell outer membrane</keyword>
<dbReference type="GO" id="GO:0015562">
    <property type="term" value="F:efflux transmembrane transporter activity"/>
    <property type="evidence" value="ECO:0007669"/>
    <property type="project" value="InterPro"/>
</dbReference>
<name>A0A7V9ABK5_9BACT</name>
<evidence type="ECO:0008006" key="10">
    <source>
        <dbReference type="Google" id="ProtNLM"/>
    </source>
</evidence>
<dbReference type="GO" id="GO:0015288">
    <property type="term" value="F:porin activity"/>
    <property type="evidence" value="ECO:0007669"/>
    <property type="project" value="TreeGrafter"/>
</dbReference>
<evidence type="ECO:0000256" key="4">
    <source>
        <dbReference type="ARBA" id="ARBA00023136"/>
    </source>
</evidence>
<keyword evidence="6" id="KW-0175">Coiled coil</keyword>
<evidence type="ECO:0000256" key="6">
    <source>
        <dbReference type="SAM" id="Coils"/>
    </source>
</evidence>
<dbReference type="SUPFAM" id="SSF56954">
    <property type="entry name" value="Outer membrane efflux proteins (OEP)"/>
    <property type="match status" value="1"/>
</dbReference>
<evidence type="ECO:0000313" key="8">
    <source>
        <dbReference type="EMBL" id="MBA2226158.1"/>
    </source>
</evidence>
<evidence type="ECO:0000313" key="9">
    <source>
        <dbReference type="Proteomes" id="UP000542342"/>
    </source>
</evidence>
<keyword evidence="9" id="KW-1185">Reference proteome</keyword>
<feature type="coiled-coil region" evidence="6">
    <location>
        <begin position="128"/>
        <end position="158"/>
    </location>
</feature>
<dbReference type="InterPro" id="IPR051906">
    <property type="entry name" value="TolC-like"/>
</dbReference>
<dbReference type="Gene3D" id="1.20.1600.10">
    <property type="entry name" value="Outer membrane efflux proteins (OEP)"/>
    <property type="match status" value="2"/>
</dbReference>
<dbReference type="PROSITE" id="PS51257">
    <property type="entry name" value="PROKAR_LIPOPROTEIN"/>
    <property type="match status" value="1"/>
</dbReference>
<dbReference type="Proteomes" id="UP000542342">
    <property type="component" value="Unassembled WGS sequence"/>
</dbReference>
<evidence type="ECO:0000256" key="1">
    <source>
        <dbReference type="ARBA" id="ARBA00004442"/>
    </source>
</evidence>
<keyword evidence="7" id="KW-0732">Signal</keyword>
<protein>
    <recommendedName>
        <fullName evidence="10">TolC family protein</fullName>
    </recommendedName>
</protein>
<dbReference type="EMBL" id="JACEFB010000004">
    <property type="protein sequence ID" value="MBA2226158.1"/>
    <property type="molecule type" value="Genomic_DNA"/>
</dbReference>
<reference evidence="8 9" key="1">
    <citation type="submission" date="2020-07" db="EMBL/GenBank/DDBJ databases">
        <title>Thermogemmata thermophila gen. nov., sp. nov., a novel moderate thermophilic planctomycete from a Kamchatka hot spring.</title>
        <authorList>
            <person name="Elcheninov A.G."/>
            <person name="Podosokorskaya O.A."/>
            <person name="Kovaleva O.L."/>
            <person name="Novikov A."/>
            <person name="Bonch-Osmolovskaya E.A."/>
            <person name="Toshchakov S.V."/>
            <person name="Kublanov I.V."/>
        </authorList>
    </citation>
    <scope>NUCLEOTIDE SEQUENCE [LARGE SCALE GENOMIC DNA]</scope>
    <source>
        <strain evidence="8 9">2918</strain>
    </source>
</reference>
<dbReference type="GO" id="GO:1990281">
    <property type="term" value="C:efflux pump complex"/>
    <property type="evidence" value="ECO:0007669"/>
    <property type="project" value="TreeGrafter"/>
</dbReference>
<accession>A0A7V9ABK5</accession>
<feature type="coiled-coil region" evidence="6">
    <location>
        <begin position="324"/>
        <end position="373"/>
    </location>
</feature>
<keyword evidence="4" id="KW-0472">Membrane</keyword>
<evidence type="ECO:0000256" key="2">
    <source>
        <dbReference type="ARBA" id="ARBA00022452"/>
    </source>
</evidence>
<keyword evidence="2" id="KW-1134">Transmembrane beta strand</keyword>
<dbReference type="PANTHER" id="PTHR30026:SF20">
    <property type="entry name" value="OUTER MEMBRANE PROTEIN TOLC"/>
    <property type="match status" value="1"/>
</dbReference>
<dbReference type="AlphaFoldDB" id="A0A7V9ABK5"/>
<evidence type="ECO:0000256" key="3">
    <source>
        <dbReference type="ARBA" id="ARBA00022692"/>
    </source>
</evidence>